<keyword evidence="2" id="KW-0812">Transmembrane</keyword>
<dbReference type="InterPro" id="IPR005754">
    <property type="entry name" value="Sortase"/>
</dbReference>
<sequence>MTSDPAGPARAVDAPPRRRRPRAITLTGLVVLVLALGALGWSVWDLVLRPPVPPADADRTVAGLRADWEAGRAGRPDPLATGSAIAVLSVPALGGQEWPVLVGADASILGRGVGWYPGTAAPGELGNFAVAGHGGVSGPFSGLARLAPGDEIVVETATHRFTYRAADPAVASVATGDTWVIQPVPGRPEVRPTQALLTLTTAHDLVGSASRTAAFATLTDAAQK</sequence>
<dbReference type="GO" id="GO:0016787">
    <property type="term" value="F:hydrolase activity"/>
    <property type="evidence" value="ECO:0007669"/>
    <property type="project" value="UniProtKB-KW"/>
</dbReference>
<accession>A0A6G7Y7C7</accession>
<organism evidence="3 4">
    <name type="scientific">Propioniciclava coleopterorum</name>
    <dbReference type="NCBI Taxonomy" id="2714937"/>
    <lineage>
        <taxon>Bacteria</taxon>
        <taxon>Bacillati</taxon>
        <taxon>Actinomycetota</taxon>
        <taxon>Actinomycetes</taxon>
        <taxon>Propionibacteriales</taxon>
        <taxon>Propionibacteriaceae</taxon>
        <taxon>Propioniciclava</taxon>
    </lineage>
</organism>
<gene>
    <name evidence="3" type="ORF">G7070_10950</name>
</gene>
<name>A0A6G7Y7C7_9ACTN</name>
<reference evidence="3 4" key="1">
    <citation type="submission" date="2020-03" db="EMBL/GenBank/DDBJ databases">
        <title>Propioniciclava sp. nov., isolated from Hydrophilus acuminatus.</title>
        <authorList>
            <person name="Hyun D.-W."/>
            <person name="Bae J.-W."/>
        </authorList>
    </citation>
    <scope>NUCLEOTIDE SEQUENCE [LARGE SCALE GENOMIC DNA]</scope>
    <source>
        <strain evidence="3 4">HDW11</strain>
    </source>
</reference>
<dbReference type="KEGG" id="prv:G7070_10950"/>
<dbReference type="InterPro" id="IPR042003">
    <property type="entry name" value="Sortase_E"/>
</dbReference>
<keyword evidence="1" id="KW-0378">Hydrolase</keyword>
<dbReference type="SUPFAM" id="SSF63817">
    <property type="entry name" value="Sortase"/>
    <property type="match status" value="1"/>
</dbReference>
<dbReference type="EMBL" id="CP049865">
    <property type="protein sequence ID" value="QIK72693.1"/>
    <property type="molecule type" value="Genomic_DNA"/>
</dbReference>
<dbReference type="RefSeq" id="WP_166233766.1">
    <property type="nucleotide sequence ID" value="NZ_CP049865.1"/>
</dbReference>
<keyword evidence="2" id="KW-0472">Membrane</keyword>
<feature type="transmembrane region" description="Helical" evidence="2">
    <location>
        <begin position="23"/>
        <end position="44"/>
    </location>
</feature>
<dbReference type="Pfam" id="PF04203">
    <property type="entry name" value="Sortase"/>
    <property type="match status" value="1"/>
</dbReference>
<evidence type="ECO:0000313" key="3">
    <source>
        <dbReference type="EMBL" id="QIK72693.1"/>
    </source>
</evidence>
<dbReference type="AlphaFoldDB" id="A0A6G7Y7C7"/>
<dbReference type="Proteomes" id="UP000501058">
    <property type="component" value="Chromosome"/>
</dbReference>
<dbReference type="Gene3D" id="2.40.260.10">
    <property type="entry name" value="Sortase"/>
    <property type="match status" value="1"/>
</dbReference>
<dbReference type="CDD" id="cd05830">
    <property type="entry name" value="Sortase_E"/>
    <property type="match status" value="1"/>
</dbReference>
<evidence type="ECO:0000256" key="1">
    <source>
        <dbReference type="ARBA" id="ARBA00022801"/>
    </source>
</evidence>
<keyword evidence="2" id="KW-1133">Transmembrane helix</keyword>
<keyword evidence="4" id="KW-1185">Reference proteome</keyword>
<evidence type="ECO:0000256" key="2">
    <source>
        <dbReference type="SAM" id="Phobius"/>
    </source>
</evidence>
<protein>
    <submittedName>
        <fullName evidence="3">Class E sortase</fullName>
    </submittedName>
</protein>
<dbReference type="InterPro" id="IPR023365">
    <property type="entry name" value="Sortase_dom-sf"/>
</dbReference>
<proteinExistence type="predicted"/>
<evidence type="ECO:0000313" key="4">
    <source>
        <dbReference type="Proteomes" id="UP000501058"/>
    </source>
</evidence>